<dbReference type="InterPro" id="IPR023395">
    <property type="entry name" value="MCP_dom_sf"/>
</dbReference>
<dbReference type="HOGENOM" id="CLU_015166_10_2_1"/>
<dbReference type="InterPro" id="IPR002067">
    <property type="entry name" value="MCP"/>
</dbReference>
<feature type="repeat" description="Solcar" evidence="6">
    <location>
        <begin position="151"/>
        <end position="235"/>
    </location>
</feature>
<dbReference type="eggNOG" id="KOG0752">
    <property type="taxonomic scope" value="Eukaryota"/>
</dbReference>
<dbReference type="OrthoDB" id="270584at2759"/>
<sequence>MDGDAAARARRWAATKSAATGATRREDARRATAREAPFAASAIAERALAVLDGSRSVAAGGGAGIIARTASAPLDRIKLLFQVQAMASSGTSATAYTSVGQAFRKIYAEEGILSFWKGNGVNVIRVAPYAAAQLASNDYYKSLLADEQGKLGVPQRLLAGALAGMTGTAITHPLDTVRLRLALPNHGYNGMMHCFGTVYRTEGVGALYKGLGPTLAGIAPYAAINFASYDMAKKMYYGENGKEDRVSNLVVGGASGTFSATVCYPLDTIRRRMQMKGKTYNGMYDAITTIARTEGVKGFFRGWAANTLKVVPQNSIRFVSFEILKDLFGAPAAKR</sequence>
<evidence type="ECO:0000256" key="2">
    <source>
        <dbReference type="ARBA" id="ARBA00022448"/>
    </source>
</evidence>
<keyword evidence="5 6" id="KW-0472">Membrane</keyword>
<dbReference type="KEGG" id="olu:OSTLU_38298"/>
<evidence type="ECO:0000313" key="8">
    <source>
        <dbReference type="EMBL" id="ABO98423.1"/>
    </source>
</evidence>
<dbReference type="Gene3D" id="1.50.40.10">
    <property type="entry name" value="Mitochondrial carrier domain"/>
    <property type="match status" value="1"/>
</dbReference>
<dbReference type="RefSeq" id="XP_001420130.1">
    <property type="nucleotide sequence ID" value="XM_001420093.1"/>
</dbReference>
<keyword evidence="9" id="KW-1185">Reference proteome</keyword>
<evidence type="ECO:0000256" key="7">
    <source>
        <dbReference type="RuleBase" id="RU000488"/>
    </source>
</evidence>
<comment type="similarity">
    <text evidence="7">Belongs to the mitochondrial carrier (TC 2.A.29) family.</text>
</comment>
<evidence type="ECO:0000256" key="3">
    <source>
        <dbReference type="ARBA" id="ARBA00022692"/>
    </source>
</evidence>
<dbReference type="GO" id="GO:0055085">
    <property type="term" value="P:transmembrane transport"/>
    <property type="evidence" value="ECO:0007669"/>
    <property type="project" value="InterPro"/>
</dbReference>
<feature type="repeat" description="Solcar" evidence="6">
    <location>
        <begin position="51"/>
        <end position="143"/>
    </location>
</feature>
<dbReference type="Gramene" id="ABO98423">
    <property type="protein sequence ID" value="ABO98423"/>
    <property type="gene ID" value="OSTLU_38298"/>
</dbReference>
<evidence type="ECO:0000256" key="5">
    <source>
        <dbReference type="ARBA" id="ARBA00023136"/>
    </source>
</evidence>
<dbReference type="OMA" id="PQNSIRF"/>
<dbReference type="PROSITE" id="PS50920">
    <property type="entry name" value="SOLCAR"/>
    <property type="match status" value="3"/>
</dbReference>
<reference evidence="8 9" key="1">
    <citation type="journal article" date="2007" name="Proc. Natl. Acad. Sci. U.S.A.">
        <title>The tiny eukaryote Ostreococcus provides genomic insights into the paradox of plankton speciation.</title>
        <authorList>
            <person name="Palenik B."/>
            <person name="Grimwood J."/>
            <person name="Aerts A."/>
            <person name="Rouze P."/>
            <person name="Salamov A."/>
            <person name="Putnam N."/>
            <person name="Dupont C."/>
            <person name="Jorgensen R."/>
            <person name="Derelle E."/>
            <person name="Rombauts S."/>
            <person name="Zhou K."/>
            <person name="Otillar R."/>
            <person name="Merchant S.S."/>
            <person name="Podell S."/>
            <person name="Gaasterland T."/>
            <person name="Napoli C."/>
            <person name="Gendler K."/>
            <person name="Manuell A."/>
            <person name="Tai V."/>
            <person name="Vallon O."/>
            <person name="Piganeau G."/>
            <person name="Jancek S."/>
            <person name="Heijde M."/>
            <person name="Jabbari K."/>
            <person name="Bowler C."/>
            <person name="Lohr M."/>
            <person name="Robbens S."/>
            <person name="Werner G."/>
            <person name="Dubchak I."/>
            <person name="Pazour G.J."/>
            <person name="Ren Q."/>
            <person name="Paulsen I."/>
            <person name="Delwiche C."/>
            <person name="Schmutz J."/>
            <person name="Rokhsar D."/>
            <person name="Van de Peer Y."/>
            <person name="Moreau H."/>
            <person name="Grigoriev I.V."/>
        </authorList>
    </citation>
    <scope>NUCLEOTIDE SEQUENCE [LARGE SCALE GENOMIC DNA]</scope>
    <source>
        <strain evidence="8 9">CCE9901</strain>
    </source>
</reference>
<dbReference type="AlphaFoldDB" id="A4S3P4"/>
<proteinExistence type="inferred from homology"/>
<feature type="repeat" description="Solcar" evidence="6">
    <location>
        <begin position="243"/>
        <end position="327"/>
    </location>
</feature>
<dbReference type="GO" id="GO:0016020">
    <property type="term" value="C:membrane"/>
    <property type="evidence" value="ECO:0007669"/>
    <property type="project" value="UniProtKB-SubCell"/>
</dbReference>
<dbReference type="SUPFAM" id="SSF103506">
    <property type="entry name" value="Mitochondrial carrier"/>
    <property type="match status" value="1"/>
</dbReference>
<evidence type="ECO:0000313" key="9">
    <source>
        <dbReference type="Proteomes" id="UP000001568"/>
    </source>
</evidence>
<evidence type="ECO:0000256" key="6">
    <source>
        <dbReference type="PROSITE-ProRule" id="PRU00282"/>
    </source>
</evidence>
<dbReference type="PRINTS" id="PR00926">
    <property type="entry name" value="MITOCARRIER"/>
</dbReference>
<name>A4S3P4_OSTLU</name>
<evidence type="ECO:0000256" key="4">
    <source>
        <dbReference type="ARBA" id="ARBA00022737"/>
    </source>
</evidence>
<comment type="subcellular location">
    <subcellularLocation>
        <location evidence="1">Membrane</location>
        <topology evidence="1">Multi-pass membrane protein</topology>
    </subcellularLocation>
</comment>
<dbReference type="InterPro" id="IPR018108">
    <property type="entry name" value="MCP_transmembrane"/>
</dbReference>
<dbReference type="PANTHER" id="PTHR24089">
    <property type="entry name" value="SOLUTE CARRIER FAMILY 25"/>
    <property type="match status" value="1"/>
</dbReference>
<dbReference type="EMBL" id="CP000590">
    <property type="protein sequence ID" value="ABO98423.1"/>
    <property type="molecule type" value="Genomic_DNA"/>
</dbReference>
<accession>A4S3P4</accession>
<protein>
    <submittedName>
        <fullName evidence="8">MC family transporter</fullName>
    </submittedName>
</protein>
<keyword evidence="4" id="KW-0677">Repeat</keyword>
<evidence type="ECO:0000256" key="1">
    <source>
        <dbReference type="ARBA" id="ARBA00004141"/>
    </source>
</evidence>
<gene>
    <name evidence="8" type="ORF">OSTLU_38298</name>
</gene>
<dbReference type="GeneID" id="5003994"/>
<dbReference type="Proteomes" id="UP000001568">
    <property type="component" value="Chromosome 10"/>
</dbReference>
<keyword evidence="3 6" id="KW-0812">Transmembrane</keyword>
<keyword evidence="2 7" id="KW-0813">Transport</keyword>
<organism evidence="8 9">
    <name type="scientific">Ostreococcus lucimarinus (strain CCE9901)</name>
    <dbReference type="NCBI Taxonomy" id="436017"/>
    <lineage>
        <taxon>Eukaryota</taxon>
        <taxon>Viridiplantae</taxon>
        <taxon>Chlorophyta</taxon>
        <taxon>Mamiellophyceae</taxon>
        <taxon>Mamiellales</taxon>
        <taxon>Bathycoccaceae</taxon>
        <taxon>Ostreococcus</taxon>
    </lineage>
</organism>
<dbReference type="Pfam" id="PF00153">
    <property type="entry name" value="Mito_carr"/>
    <property type="match status" value="3"/>
</dbReference>